<evidence type="ECO:0000313" key="4">
    <source>
        <dbReference type="Proteomes" id="UP001597425"/>
    </source>
</evidence>
<dbReference type="Gene3D" id="3.40.30.10">
    <property type="entry name" value="Glutaredoxin"/>
    <property type="match status" value="1"/>
</dbReference>
<dbReference type="SUPFAM" id="SSF52833">
    <property type="entry name" value="Thioredoxin-like"/>
    <property type="match status" value="1"/>
</dbReference>
<feature type="domain" description="GST C-terminal" evidence="2">
    <location>
        <begin position="78"/>
        <end position="201"/>
    </location>
</feature>
<evidence type="ECO:0000259" key="2">
    <source>
        <dbReference type="PROSITE" id="PS50405"/>
    </source>
</evidence>
<comment type="caution">
    <text evidence="3">The sequence shown here is derived from an EMBL/GenBank/DDBJ whole genome shotgun (WGS) entry which is preliminary data.</text>
</comment>
<organism evidence="3 4">
    <name type="scientific">Microbulbifer halophilus</name>
    <dbReference type="NCBI Taxonomy" id="453963"/>
    <lineage>
        <taxon>Bacteria</taxon>
        <taxon>Pseudomonadati</taxon>
        <taxon>Pseudomonadota</taxon>
        <taxon>Gammaproteobacteria</taxon>
        <taxon>Cellvibrionales</taxon>
        <taxon>Microbulbiferaceae</taxon>
        <taxon>Microbulbifer</taxon>
    </lineage>
</organism>
<dbReference type="Pfam" id="PF13417">
    <property type="entry name" value="GST_N_3"/>
    <property type="match status" value="1"/>
</dbReference>
<accession>A0ABW5E986</accession>
<dbReference type="InterPro" id="IPR010987">
    <property type="entry name" value="Glutathione-S-Trfase_C-like"/>
</dbReference>
<evidence type="ECO:0000313" key="3">
    <source>
        <dbReference type="EMBL" id="MFD2309924.1"/>
    </source>
</evidence>
<dbReference type="PROSITE" id="PS50404">
    <property type="entry name" value="GST_NTER"/>
    <property type="match status" value="1"/>
</dbReference>
<evidence type="ECO:0000259" key="1">
    <source>
        <dbReference type="PROSITE" id="PS50404"/>
    </source>
</evidence>
<dbReference type="SFLD" id="SFLDS00019">
    <property type="entry name" value="Glutathione_Transferase_(cytos"/>
    <property type="match status" value="1"/>
</dbReference>
<keyword evidence="4" id="KW-1185">Reference proteome</keyword>
<dbReference type="Proteomes" id="UP001597425">
    <property type="component" value="Unassembled WGS sequence"/>
</dbReference>
<dbReference type="CDD" id="cd03057">
    <property type="entry name" value="GST_N_Beta"/>
    <property type="match status" value="1"/>
</dbReference>
<dbReference type="SFLD" id="SFLDG00358">
    <property type="entry name" value="Main_(cytGST)"/>
    <property type="match status" value="1"/>
</dbReference>
<dbReference type="PANTHER" id="PTHR44051">
    <property type="entry name" value="GLUTATHIONE S-TRANSFERASE-RELATED"/>
    <property type="match status" value="1"/>
</dbReference>
<gene>
    <name evidence="3" type="ORF">ACFSKX_05785</name>
</gene>
<feature type="domain" description="GST N-terminal" evidence="1">
    <location>
        <begin position="1"/>
        <end position="74"/>
    </location>
</feature>
<dbReference type="SFLD" id="SFLDG01150">
    <property type="entry name" value="Main.1:_Beta-like"/>
    <property type="match status" value="1"/>
</dbReference>
<proteinExistence type="predicted"/>
<dbReference type="InterPro" id="IPR040079">
    <property type="entry name" value="Glutathione_S-Trfase"/>
</dbReference>
<dbReference type="InterPro" id="IPR004045">
    <property type="entry name" value="Glutathione_S-Trfase_N"/>
</dbReference>
<sequence>MYKLYYMPGACSRAVHALLNELEQPVELIPRDSAADFRQLNPTNQVPVLVDGDLVLREGSAIVLHLLEKHRSPTLPDDSRQRSEFYQWLLFANATLHPAYSLLFFAKLGLEGDAARKEVFDKGAARLSALWDSVEERLRDKPFIFGDTPTAVDMMLAVYADWNQHFPVEIALGDSTRQMIARVQAHPPFSLAVERERDAAVA</sequence>
<dbReference type="PROSITE" id="PS50405">
    <property type="entry name" value="GST_CTER"/>
    <property type="match status" value="1"/>
</dbReference>
<dbReference type="Pfam" id="PF13410">
    <property type="entry name" value="GST_C_2"/>
    <property type="match status" value="1"/>
</dbReference>
<dbReference type="EMBL" id="JBHUJD010000005">
    <property type="protein sequence ID" value="MFD2309924.1"/>
    <property type="molecule type" value="Genomic_DNA"/>
</dbReference>
<dbReference type="RefSeq" id="WP_265720346.1">
    <property type="nucleotide sequence ID" value="NZ_JAPIVK010000003.1"/>
</dbReference>
<dbReference type="Gene3D" id="1.20.1050.10">
    <property type="match status" value="1"/>
</dbReference>
<name>A0ABW5E986_9GAMM</name>
<dbReference type="PANTHER" id="PTHR44051:SF8">
    <property type="entry name" value="GLUTATHIONE S-TRANSFERASE GSTA"/>
    <property type="match status" value="1"/>
</dbReference>
<dbReference type="InterPro" id="IPR036249">
    <property type="entry name" value="Thioredoxin-like_sf"/>
</dbReference>
<protein>
    <submittedName>
        <fullName evidence="3">Glutathione S-transferase family protein</fullName>
    </submittedName>
</protein>
<dbReference type="InterPro" id="IPR036282">
    <property type="entry name" value="Glutathione-S-Trfase_C_sf"/>
</dbReference>
<dbReference type="SUPFAM" id="SSF47616">
    <property type="entry name" value="GST C-terminal domain-like"/>
    <property type="match status" value="1"/>
</dbReference>
<reference evidence="4" key="1">
    <citation type="journal article" date="2019" name="Int. J. Syst. Evol. Microbiol.">
        <title>The Global Catalogue of Microorganisms (GCM) 10K type strain sequencing project: providing services to taxonomists for standard genome sequencing and annotation.</title>
        <authorList>
            <consortium name="The Broad Institute Genomics Platform"/>
            <consortium name="The Broad Institute Genome Sequencing Center for Infectious Disease"/>
            <person name="Wu L."/>
            <person name="Ma J."/>
        </authorList>
    </citation>
    <scope>NUCLEOTIDE SEQUENCE [LARGE SCALE GENOMIC DNA]</scope>
    <source>
        <strain evidence="4">KCTC 12848</strain>
    </source>
</reference>